<organism evidence="1">
    <name type="scientific">Rhizophora mucronata</name>
    <name type="common">Asiatic mangrove</name>
    <dbReference type="NCBI Taxonomy" id="61149"/>
    <lineage>
        <taxon>Eukaryota</taxon>
        <taxon>Viridiplantae</taxon>
        <taxon>Streptophyta</taxon>
        <taxon>Embryophyta</taxon>
        <taxon>Tracheophyta</taxon>
        <taxon>Spermatophyta</taxon>
        <taxon>Magnoliopsida</taxon>
        <taxon>eudicotyledons</taxon>
        <taxon>Gunneridae</taxon>
        <taxon>Pentapetalae</taxon>
        <taxon>rosids</taxon>
        <taxon>fabids</taxon>
        <taxon>Malpighiales</taxon>
        <taxon>Rhizophoraceae</taxon>
        <taxon>Rhizophora</taxon>
    </lineage>
</organism>
<name>A0A2P2PYH8_RHIMU</name>
<accession>A0A2P2PYH8</accession>
<protein>
    <submittedName>
        <fullName evidence="1">Uncharacterized protein</fullName>
    </submittedName>
</protein>
<evidence type="ECO:0000313" key="1">
    <source>
        <dbReference type="EMBL" id="MBX59794.1"/>
    </source>
</evidence>
<proteinExistence type="predicted"/>
<reference evidence="1" key="1">
    <citation type="submission" date="2018-02" db="EMBL/GenBank/DDBJ databases">
        <title>Rhizophora mucronata_Transcriptome.</title>
        <authorList>
            <person name="Meera S.P."/>
            <person name="Sreeshan A."/>
            <person name="Augustine A."/>
        </authorList>
    </citation>
    <scope>NUCLEOTIDE SEQUENCE</scope>
    <source>
        <tissue evidence="1">Leaf</tissue>
    </source>
</reference>
<dbReference type="AlphaFoldDB" id="A0A2P2PYH8"/>
<dbReference type="EMBL" id="GGEC01079310">
    <property type="protein sequence ID" value="MBX59794.1"/>
    <property type="molecule type" value="Transcribed_RNA"/>
</dbReference>
<sequence>MFLSGLNLLWCLLCIITWIS</sequence>